<evidence type="ECO:0000313" key="6">
    <source>
        <dbReference type="EMBL" id="GAA0730775.1"/>
    </source>
</evidence>
<name>A0ABP3UH08_9CLOT</name>
<keyword evidence="4" id="KW-0520">NAD</keyword>
<dbReference type="Pfam" id="PF13241">
    <property type="entry name" value="NAD_binding_7"/>
    <property type="match status" value="1"/>
</dbReference>
<dbReference type="EC" id="1.3.1.76" evidence="2"/>
<keyword evidence="3" id="KW-0560">Oxidoreductase</keyword>
<evidence type="ECO:0000256" key="3">
    <source>
        <dbReference type="ARBA" id="ARBA00023002"/>
    </source>
</evidence>
<dbReference type="Proteomes" id="UP001500339">
    <property type="component" value="Unassembled WGS sequence"/>
</dbReference>
<gene>
    <name evidence="6" type="ORF">GCM10008905_32470</name>
</gene>
<keyword evidence="7" id="KW-1185">Reference proteome</keyword>
<dbReference type="NCBIfam" id="NF004045">
    <property type="entry name" value="PRK05562.1"/>
    <property type="match status" value="1"/>
</dbReference>
<evidence type="ECO:0000313" key="7">
    <source>
        <dbReference type="Proteomes" id="UP001500339"/>
    </source>
</evidence>
<dbReference type="InterPro" id="IPR036291">
    <property type="entry name" value="NAD(P)-bd_dom_sf"/>
</dbReference>
<sequence length="215" mass="24891">MPEHNRENFLQHQINYTSISLLSNKIKVLIIGGGRAGFIKTKSFLKNGAMVTVLSKEFSPLFSSLPKENLSFIKDEYKEEFIVPYHLIVIVLEDHKVREEIKLHCEKQYKLYLDGTDFKEGMFVVPCQRSSRAINLSLNIKEGSPKTSIYLANKLINIAKDYDGFVDYCSKLRNRLKGNPLKEEILNFINTDDFYFFFEKGSHNIVLKMFYGGEI</sequence>
<evidence type="ECO:0000256" key="2">
    <source>
        <dbReference type="ARBA" id="ARBA00012400"/>
    </source>
</evidence>
<organism evidence="6 7">
    <name type="scientific">Clostridium malenominatum</name>
    <dbReference type="NCBI Taxonomy" id="1539"/>
    <lineage>
        <taxon>Bacteria</taxon>
        <taxon>Bacillati</taxon>
        <taxon>Bacillota</taxon>
        <taxon>Clostridia</taxon>
        <taxon>Eubacteriales</taxon>
        <taxon>Clostridiaceae</taxon>
        <taxon>Clostridium</taxon>
    </lineage>
</organism>
<comment type="caution">
    <text evidence="6">The sequence shown here is derived from an EMBL/GenBank/DDBJ whole genome shotgun (WGS) entry which is preliminary data.</text>
</comment>
<dbReference type="RefSeq" id="WP_343771417.1">
    <property type="nucleotide sequence ID" value="NZ_BAAACF010000012.1"/>
</dbReference>
<dbReference type="InterPro" id="IPR028161">
    <property type="entry name" value="Met8-like"/>
</dbReference>
<dbReference type="SUPFAM" id="SSF51735">
    <property type="entry name" value="NAD(P)-binding Rossmann-fold domains"/>
    <property type="match status" value="1"/>
</dbReference>
<dbReference type="PANTHER" id="PTHR35330">
    <property type="entry name" value="SIROHEME BIOSYNTHESIS PROTEIN MET8"/>
    <property type="match status" value="1"/>
</dbReference>
<protein>
    <recommendedName>
        <fullName evidence="2">precorrin-2 dehydrogenase</fullName>
        <ecNumber evidence="2">1.3.1.76</ecNumber>
    </recommendedName>
</protein>
<reference evidence="7" key="1">
    <citation type="journal article" date="2019" name="Int. J. Syst. Evol. Microbiol.">
        <title>The Global Catalogue of Microorganisms (GCM) 10K type strain sequencing project: providing services to taxonomists for standard genome sequencing and annotation.</title>
        <authorList>
            <consortium name="The Broad Institute Genomics Platform"/>
            <consortium name="The Broad Institute Genome Sequencing Center for Infectious Disease"/>
            <person name="Wu L."/>
            <person name="Ma J."/>
        </authorList>
    </citation>
    <scope>NUCLEOTIDE SEQUENCE [LARGE SCALE GENOMIC DNA]</scope>
    <source>
        <strain evidence="7">JCM 1405</strain>
    </source>
</reference>
<proteinExistence type="predicted"/>
<dbReference type="EMBL" id="BAAACF010000012">
    <property type="protein sequence ID" value="GAA0730775.1"/>
    <property type="molecule type" value="Genomic_DNA"/>
</dbReference>
<comment type="pathway">
    <text evidence="1">Porphyrin-containing compound metabolism; siroheme biosynthesis; sirohydrochlorin from precorrin-2: step 1/1.</text>
</comment>
<dbReference type="PANTHER" id="PTHR35330:SF1">
    <property type="entry name" value="SIROHEME BIOSYNTHESIS PROTEIN MET8"/>
    <property type="match status" value="1"/>
</dbReference>
<evidence type="ECO:0000256" key="5">
    <source>
        <dbReference type="ARBA" id="ARBA00023244"/>
    </source>
</evidence>
<evidence type="ECO:0000256" key="4">
    <source>
        <dbReference type="ARBA" id="ARBA00023027"/>
    </source>
</evidence>
<dbReference type="Gene3D" id="3.40.50.720">
    <property type="entry name" value="NAD(P)-binding Rossmann-like Domain"/>
    <property type="match status" value="1"/>
</dbReference>
<keyword evidence="5" id="KW-0627">Porphyrin biosynthesis</keyword>
<accession>A0ABP3UH08</accession>
<evidence type="ECO:0000256" key="1">
    <source>
        <dbReference type="ARBA" id="ARBA00005010"/>
    </source>
</evidence>